<evidence type="ECO:0000313" key="12">
    <source>
        <dbReference type="Proteomes" id="UP000027463"/>
    </source>
</evidence>
<keyword evidence="12" id="KW-1185">Reference proteome</keyword>
<evidence type="ECO:0000256" key="5">
    <source>
        <dbReference type="ARBA" id="ARBA00022692"/>
    </source>
</evidence>
<keyword evidence="7 9" id="KW-0472">Membrane</keyword>
<keyword evidence="6 9" id="KW-1133">Transmembrane helix</keyword>
<keyword evidence="5 9" id="KW-0812">Transmembrane</keyword>
<feature type="transmembrane region" description="Helical" evidence="9">
    <location>
        <begin position="50"/>
        <end position="68"/>
    </location>
</feature>
<comment type="similarity">
    <text evidence="8 9">Belongs to the TRAP transporter small permease family.</text>
</comment>
<comment type="function">
    <text evidence="9">Part of the tripartite ATP-independent periplasmic (TRAP) transport system.</text>
</comment>
<evidence type="ECO:0000259" key="10">
    <source>
        <dbReference type="Pfam" id="PF04290"/>
    </source>
</evidence>
<feature type="transmembrane region" description="Helical" evidence="9">
    <location>
        <begin position="129"/>
        <end position="151"/>
    </location>
</feature>
<dbReference type="PANTHER" id="PTHR35011">
    <property type="entry name" value="2,3-DIKETO-L-GULONATE TRAP TRANSPORTER SMALL PERMEASE PROTEIN YIAM"/>
    <property type="match status" value="1"/>
</dbReference>
<proteinExistence type="inferred from homology"/>
<protein>
    <recommendedName>
        <fullName evidence="9">TRAP transporter small permease protein</fullName>
    </recommendedName>
</protein>
<dbReference type="EMBL" id="AUNC01000023">
    <property type="protein sequence ID" value="KEO55680.1"/>
    <property type="molecule type" value="Genomic_DNA"/>
</dbReference>
<gene>
    <name evidence="11" type="ORF">SMB34_04525</name>
</gene>
<keyword evidence="2 9" id="KW-0813">Transport</keyword>
<accession>A0ABR4TLZ5</accession>
<dbReference type="InterPro" id="IPR055348">
    <property type="entry name" value="DctQ"/>
</dbReference>
<feature type="domain" description="Tripartite ATP-independent periplasmic transporters DctQ component" evidence="10">
    <location>
        <begin position="26"/>
        <end position="157"/>
    </location>
</feature>
<dbReference type="Proteomes" id="UP000027463">
    <property type="component" value="Unassembled WGS sequence"/>
</dbReference>
<evidence type="ECO:0000313" key="11">
    <source>
        <dbReference type="EMBL" id="KEO55680.1"/>
    </source>
</evidence>
<evidence type="ECO:0000256" key="7">
    <source>
        <dbReference type="ARBA" id="ARBA00023136"/>
    </source>
</evidence>
<keyword evidence="4 9" id="KW-0997">Cell inner membrane</keyword>
<reference evidence="11 12" key="1">
    <citation type="submission" date="2013-07" db="EMBL/GenBank/DDBJ databases">
        <title>Thalassospira permensis NBRC 106175 Genome Sequencing.</title>
        <authorList>
            <person name="Lai Q."/>
            <person name="Shao Z."/>
        </authorList>
    </citation>
    <scope>NUCLEOTIDE SEQUENCE [LARGE SCALE GENOMIC DNA]</scope>
    <source>
        <strain evidence="11 12">NBRC 106175</strain>
    </source>
</reference>
<feature type="transmembrane region" description="Helical" evidence="9">
    <location>
        <begin position="88"/>
        <end position="109"/>
    </location>
</feature>
<evidence type="ECO:0000256" key="4">
    <source>
        <dbReference type="ARBA" id="ARBA00022519"/>
    </source>
</evidence>
<comment type="subcellular location">
    <subcellularLocation>
        <location evidence="1 9">Cell inner membrane</location>
        <topology evidence="1 9">Multi-pass membrane protein</topology>
    </subcellularLocation>
</comment>
<evidence type="ECO:0000256" key="9">
    <source>
        <dbReference type="RuleBase" id="RU369079"/>
    </source>
</evidence>
<evidence type="ECO:0000256" key="3">
    <source>
        <dbReference type="ARBA" id="ARBA00022475"/>
    </source>
</evidence>
<feature type="transmembrane region" description="Helical" evidence="9">
    <location>
        <begin position="12"/>
        <end position="30"/>
    </location>
</feature>
<dbReference type="Pfam" id="PF04290">
    <property type="entry name" value="DctQ"/>
    <property type="match status" value="1"/>
</dbReference>
<dbReference type="PANTHER" id="PTHR35011:SF2">
    <property type="entry name" value="2,3-DIKETO-L-GULONATE TRAP TRANSPORTER SMALL PERMEASE PROTEIN YIAM"/>
    <property type="match status" value="1"/>
</dbReference>
<comment type="subunit">
    <text evidence="9">The complex comprises the extracytoplasmic solute receptor protein and the two transmembrane proteins.</text>
</comment>
<dbReference type="InterPro" id="IPR007387">
    <property type="entry name" value="TRAP_DctQ"/>
</dbReference>
<dbReference type="RefSeq" id="WP_037990437.1">
    <property type="nucleotide sequence ID" value="NZ_AUNC01000023.1"/>
</dbReference>
<evidence type="ECO:0000256" key="8">
    <source>
        <dbReference type="ARBA" id="ARBA00038436"/>
    </source>
</evidence>
<comment type="caution">
    <text evidence="11">The sequence shown here is derived from an EMBL/GenBank/DDBJ whole genome shotgun (WGS) entry which is preliminary data.</text>
</comment>
<keyword evidence="3" id="KW-1003">Cell membrane</keyword>
<evidence type="ECO:0000256" key="6">
    <source>
        <dbReference type="ARBA" id="ARBA00022989"/>
    </source>
</evidence>
<evidence type="ECO:0000256" key="1">
    <source>
        <dbReference type="ARBA" id="ARBA00004429"/>
    </source>
</evidence>
<name>A0ABR4TLZ5_9PROT</name>
<organism evidence="11 12">
    <name type="scientific">Thalassospira permensis NBRC 106175</name>
    <dbReference type="NCBI Taxonomy" id="1353532"/>
    <lineage>
        <taxon>Bacteria</taxon>
        <taxon>Pseudomonadati</taxon>
        <taxon>Pseudomonadota</taxon>
        <taxon>Alphaproteobacteria</taxon>
        <taxon>Rhodospirillales</taxon>
        <taxon>Thalassospiraceae</taxon>
        <taxon>Thalassospira</taxon>
    </lineage>
</organism>
<sequence>MSLRNIANVLSCLEKSLIGVMALAAIILVAVETVLRFAAPAHLTDWSGEVTIYLVGWALMLSLPHLVARDKHVRADLLHHQFSPLIRWWLDVFAILIGIGFCGIVLWAGIDVVSFGLMFGEISDSSLQFPMWVFYLAVPVGFGTSMLRYVVLLISKLLELRVSPAAS</sequence>
<evidence type="ECO:0000256" key="2">
    <source>
        <dbReference type="ARBA" id="ARBA00022448"/>
    </source>
</evidence>